<dbReference type="EMBL" id="ADBL01001312">
    <property type="status" value="NOT_ANNOTATED_CDS"/>
    <property type="molecule type" value="Genomic_DNA"/>
</dbReference>
<reference evidence="4" key="1">
    <citation type="submission" date="2010-05" db="EMBL/GenBank/DDBJ databases">
        <title>The genome sequence of Magnaporthe poae strain ATCC 64411.</title>
        <authorList>
            <person name="Ma L.-J."/>
            <person name="Dead R."/>
            <person name="Young S."/>
            <person name="Zeng Q."/>
            <person name="Koehrsen M."/>
            <person name="Alvarado L."/>
            <person name="Berlin A."/>
            <person name="Chapman S.B."/>
            <person name="Chen Z."/>
            <person name="Freedman E."/>
            <person name="Gellesch M."/>
            <person name="Goldberg J."/>
            <person name="Griggs A."/>
            <person name="Gujja S."/>
            <person name="Heilman E.R."/>
            <person name="Heiman D."/>
            <person name="Hepburn T."/>
            <person name="Howarth C."/>
            <person name="Jen D."/>
            <person name="Larson L."/>
            <person name="Mehta T."/>
            <person name="Neiman D."/>
            <person name="Pearson M."/>
            <person name="Roberts A."/>
            <person name="Saif S."/>
            <person name="Shea T."/>
            <person name="Shenoy N."/>
            <person name="Sisk P."/>
            <person name="Stolte C."/>
            <person name="Sykes S."/>
            <person name="Walk T."/>
            <person name="White J."/>
            <person name="Yandava C."/>
            <person name="Haas B."/>
            <person name="Nusbaum C."/>
            <person name="Birren B."/>
        </authorList>
    </citation>
    <scope>NUCLEOTIDE SEQUENCE [LARGE SCALE GENOMIC DNA]</scope>
    <source>
        <strain evidence="4">ATCC 64411 / 73-15</strain>
    </source>
</reference>
<evidence type="ECO:0000313" key="2">
    <source>
        <dbReference type="EMBL" id="KLU86495.1"/>
    </source>
</evidence>
<name>A0A0C4DZK4_MAGP6</name>
<reference evidence="3" key="4">
    <citation type="journal article" date="2015" name="G3 (Bethesda)">
        <title>Genome sequences of three phytopathogenic species of the Magnaporthaceae family of fungi.</title>
        <authorList>
            <person name="Okagaki L.H."/>
            <person name="Nunes C.C."/>
            <person name="Sailsbery J."/>
            <person name="Clay B."/>
            <person name="Brown D."/>
            <person name="John T."/>
            <person name="Oh Y."/>
            <person name="Young N."/>
            <person name="Fitzgerald M."/>
            <person name="Haas B.J."/>
            <person name="Zeng Q."/>
            <person name="Young S."/>
            <person name="Adiconis X."/>
            <person name="Fan L."/>
            <person name="Levin J.Z."/>
            <person name="Mitchell T.K."/>
            <person name="Okubara P.A."/>
            <person name="Farman M.L."/>
            <person name="Kohn L.M."/>
            <person name="Birren B."/>
            <person name="Ma L.-J."/>
            <person name="Dean R.A."/>
        </authorList>
    </citation>
    <scope>NUCLEOTIDE SEQUENCE</scope>
    <source>
        <strain evidence="3">ATCC 64411 / 73-15</strain>
    </source>
</reference>
<feature type="region of interest" description="Disordered" evidence="1">
    <location>
        <begin position="105"/>
        <end position="190"/>
    </location>
</feature>
<evidence type="ECO:0000256" key="1">
    <source>
        <dbReference type="SAM" id="MobiDB-lite"/>
    </source>
</evidence>
<dbReference type="AlphaFoldDB" id="A0A0C4DZK4"/>
<feature type="compositionally biased region" description="Low complexity" evidence="1">
    <location>
        <begin position="304"/>
        <end position="357"/>
    </location>
</feature>
<evidence type="ECO:0000313" key="3">
    <source>
        <dbReference type="EnsemblFungi" id="MAPG_05507T0"/>
    </source>
</evidence>
<sequence>MKQHEPGGRLEDAHGCLVPMVWTAHDVPPSSRKTQPVEGLHCGWQNGKRGPARPELTCFLQLSGLSSPPAPTTCSRLPLAAALGALGGTMHTVIDFNQNNIDLTDQRRGRLGNGPRRGRAPSPRSTAATRTRAPAAAPGKRESHRSVMSSDSLHSRTASNGSLADDDSMPDAGQPSCPSSPASMDEPRFGPRLAASRTAGMRSLISRLNSQNLLPGTEDDHPDSSSAPAPPSPPDVSMPDLDGQEETAQQAAAREPTPESISDLQGLSRDQHLRLMRRSGPADRSRVLSLLEEMVAKSHQCNVRRPPLSRTAAPRPTATTIAPSTDTATASISATKTPTPTASADDRAAAAPTSASSAPPPPPPPPRPQLLPGGDGEIIEADSGEEDGEESWQRWQKNRETAALLRAAKTPAGIRKNGLARMYYTSQEVALRCPNVIMSKPRMRMRRKSGDEPAKTSGRGGAPRASAALSTPSAAVTSAPSASNIAPDPHTSTA</sequence>
<dbReference type="eggNOG" id="ENOG502RN12">
    <property type="taxonomic scope" value="Eukaryota"/>
</dbReference>
<feature type="region of interest" description="Disordered" evidence="1">
    <location>
        <begin position="299"/>
        <end position="395"/>
    </location>
</feature>
<feature type="compositionally biased region" description="Acidic residues" evidence="1">
    <location>
        <begin position="377"/>
        <end position="390"/>
    </location>
</feature>
<feature type="compositionally biased region" description="Polar residues" evidence="1">
    <location>
        <begin position="146"/>
        <end position="162"/>
    </location>
</feature>
<reference evidence="3" key="5">
    <citation type="submission" date="2015-06" db="UniProtKB">
        <authorList>
            <consortium name="EnsemblFungi"/>
        </authorList>
    </citation>
    <scope>IDENTIFICATION</scope>
    <source>
        <strain evidence="3">ATCC 64411</strain>
    </source>
</reference>
<feature type="compositionally biased region" description="Low complexity" evidence="1">
    <location>
        <begin position="120"/>
        <end position="138"/>
    </location>
</feature>
<proteinExistence type="predicted"/>
<dbReference type="VEuPathDB" id="FungiDB:MAPG_05507"/>
<accession>A0A0C4DZK4</accession>
<dbReference type="EnsemblFungi" id="MAPG_05507T0">
    <property type="protein sequence ID" value="MAPG_05507T0"/>
    <property type="gene ID" value="MAPG_05507"/>
</dbReference>
<dbReference type="Proteomes" id="UP000011715">
    <property type="component" value="Unassembled WGS sequence"/>
</dbReference>
<dbReference type="OrthoDB" id="10615784at2759"/>
<reference evidence="2" key="2">
    <citation type="submission" date="2010-05" db="EMBL/GenBank/DDBJ databases">
        <title>The Genome Sequence of Magnaporthe poae strain ATCC 64411.</title>
        <authorList>
            <consortium name="The Broad Institute Genome Sequencing Platform"/>
            <consortium name="Broad Institute Genome Sequencing Center for Infectious Disease"/>
            <person name="Ma L.-J."/>
            <person name="Dead R."/>
            <person name="Young S."/>
            <person name="Zeng Q."/>
            <person name="Koehrsen M."/>
            <person name="Alvarado L."/>
            <person name="Berlin A."/>
            <person name="Chapman S.B."/>
            <person name="Chen Z."/>
            <person name="Freedman E."/>
            <person name="Gellesch M."/>
            <person name="Goldberg J."/>
            <person name="Griggs A."/>
            <person name="Gujja S."/>
            <person name="Heilman E.R."/>
            <person name="Heiman D."/>
            <person name="Hepburn T."/>
            <person name="Howarth C."/>
            <person name="Jen D."/>
            <person name="Larson L."/>
            <person name="Mehta T."/>
            <person name="Neiman D."/>
            <person name="Pearson M."/>
            <person name="Roberts A."/>
            <person name="Saif S."/>
            <person name="Shea T."/>
            <person name="Shenoy N."/>
            <person name="Sisk P."/>
            <person name="Stolte C."/>
            <person name="Sykes S."/>
            <person name="Walk T."/>
            <person name="White J."/>
            <person name="Yandava C."/>
            <person name="Haas B."/>
            <person name="Nusbaum C."/>
            <person name="Birren B."/>
        </authorList>
    </citation>
    <scope>NUCLEOTIDE SEQUENCE</scope>
    <source>
        <strain evidence="2">ATCC 64411</strain>
    </source>
</reference>
<protein>
    <submittedName>
        <fullName evidence="2 3">Uncharacterized protein</fullName>
    </submittedName>
</protein>
<reference evidence="2" key="3">
    <citation type="submission" date="2011-03" db="EMBL/GenBank/DDBJ databases">
        <title>Annotation of Magnaporthe poae ATCC 64411.</title>
        <authorList>
            <person name="Ma L.-J."/>
            <person name="Dead R."/>
            <person name="Young S.K."/>
            <person name="Zeng Q."/>
            <person name="Gargeya S."/>
            <person name="Fitzgerald M."/>
            <person name="Haas B."/>
            <person name="Abouelleil A."/>
            <person name="Alvarado L."/>
            <person name="Arachchi H.M."/>
            <person name="Berlin A."/>
            <person name="Brown A."/>
            <person name="Chapman S.B."/>
            <person name="Chen Z."/>
            <person name="Dunbar C."/>
            <person name="Freedman E."/>
            <person name="Gearin G."/>
            <person name="Gellesch M."/>
            <person name="Goldberg J."/>
            <person name="Griggs A."/>
            <person name="Gujja S."/>
            <person name="Heiman D."/>
            <person name="Howarth C."/>
            <person name="Larson L."/>
            <person name="Lui A."/>
            <person name="MacDonald P.J.P."/>
            <person name="Mehta T."/>
            <person name="Montmayeur A."/>
            <person name="Murphy C."/>
            <person name="Neiman D."/>
            <person name="Pearson M."/>
            <person name="Priest M."/>
            <person name="Roberts A."/>
            <person name="Saif S."/>
            <person name="Shea T."/>
            <person name="Shenoy N."/>
            <person name="Sisk P."/>
            <person name="Stolte C."/>
            <person name="Sykes S."/>
            <person name="Yandava C."/>
            <person name="Wortman J."/>
            <person name="Nusbaum C."/>
            <person name="Birren B."/>
        </authorList>
    </citation>
    <scope>NUCLEOTIDE SEQUENCE</scope>
    <source>
        <strain evidence="2">ATCC 64411</strain>
    </source>
</reference>
<feature type="compositionally biased region" description="Low complexity" evidence="1">
    <location>
        <begin position="237"/>
        <end position="259"/>
    </location>
</feature>
<organism evidence="3 4">
    <name type="scientific">Magnaporthiopsis poae (strain ATCC 64411 / 73-15)</name>
    <name type="common">Kentucky bluegrass fungus</name>
    <name type="synonym">Magnaporthe poae</name>
    <dbReference type="NCBI Taxonomy" id="644358"/>
    <lineage>
        <taxon>Eukaryota</taxon>
        <taxon>Fungi</taxon>
        <taxon>Dikarya</taxon>
        <taxon>Ascomycota</taxon>
        <taxon>Pezizomycotina</taxon>
        <taxon>Sordariomycetes</taxon>
        <taxon>Sordariomycetidae</taxon>
        <taxon>Magnaporthales</taxon>
        <taxon>Magnaporthaceae</taxon>
        <taxon>Magnaporthiopsis</taxon>
    </lineage>
</organism>
<feature type="compositionally biased region" description="Low complexity" evidence="1">
    <location>
        <begin position="462"/>
        <end position="483"/>
    </location>
</feature>
<evidence type="ECO:0000313" key="4">
    <source>
        <dbReference type="Proteomes" id="UP000011715"/>
    </source>
</evidence>
<feature type="region of interest" description="Disordered" evidence="1">
    <location>
        <begin position="212"/>
        <end position="283"/>
    </location>
</feature>
<gene>
    <name evidence="2" type="ORF">MAPG_05507</name>
</gene>
<keyword evidence="4" id="KW-1185">Reference proteome</keyword>
<dbReference type="EMBL" id="GL876969">
    <property type="protein sequence ID" value="KLU86495.1"/>
    <property type="molecule type" value="Genomic_DNA"/>
</dbReference>
<feature type="region of interest" description="Disordered" evidence="1">
    <location>
        <begin position="439"/>
        <end position="494"/>
    </location>
</feature>
<feature type="compositionally biased region" description="Pro residues" evidence="1">
    <location>
        <begin position="358"/>
        <end position="369"/>
    </location>
</feature>